<dbReference type="Pfam" id="PF25989">
    <property type="entry name" value="YknX_C"/>
    <property type="match status" value="1"/>
</dbReference>
<keyword evidence="6" id="KW-0812">Transmembrane</keyword>
<feature type="domain" description="Multidrug resistance protein MdtA-like barrel-sandwich hybrid" evidence="7">
    <location>
        <begin position="81"/>
        <end position="146"/>
    </location>
</feature>
<sequence>MNPNTSKSRIIEVSILVLLILAAVAVIVINPFASLTQKQNASEETAVVEDATVSVAVQKLELTNLQNVIQGNGNVIDPSSINVYPDVAGTLTSLQVKVGEQVEKDQVLGTVDPSRAGMVYKESIIKAPASGTVLALPFVQGAMVTPQAPVARIGMLEDLEVVMAIAERHIGSVSLGTKANLSFKAFPGKLFTGTVTRISPVLNPASRTLEVGITVDDSKGQIKSGMFPTVELLTEYHEGVLAVPRSSLLYAGAQSYVYVVDEGNVAHRRNVDIGMQVADMVQIVSGLEPGERLVVQGQSLLADGAAVRIVQ</sequence>
<dbReference type="NCBIfam" id="TIGR01730">
    <property type="entry name" value="RND_mfp"/>
    <property type="match status" value="1"/>
</dbReference>
<keyword evidence="11" id="KW-1185">Reference proteome</keyword>
<evidence type="ECO:0000256" key="6">
    <source>
        <dbReference type="SAM" id="Phobius"/>
    </source>
</evidence>
<keyword evidence="4" id="KW-0105">Cadmium resistance</keyword>
<dbReference type="AlphaFoldDB" id="A0A372MI28"/>
<gene>
    <name evidence="10" type="ORF">DYP60_05610</name>
</gene>
<dbReference type="FunFam" id="2.40.30.170:FF:000010">
    <property type="entry name" value="Efflux RND transporter periplasmic adaptor subunit"/>
    <property type="match status" value="1"/>
</dbReference>
<dbReference type="Gene3D" id="2.40.420.20">
    <property type="match status" value="1"/>
</dbReference>
<dbReference type="Pfam" id="PF25954">
    <property type="entry name" value="Beta-barrel_RND_2"/>
    <property type="match status" value="1"/>
</dbReference>
<feature type="domain" description="YknX-like C-terminal permuted SH3-like" evidence="9">
    <location>
        <begin position="240"/>
        <end position="308"/>
    </location>
</feature>
<accession>A0A372MI28</accession>
<feature type="transmembrane region" description="Helical" evidence="6">
    <location>
        <begin position="12"/>
        <end position="33"/>
    </location>
</feature>
<name>A0A372MI28_9SPIR</name>
<dbReference type="SUPFAM" id="SSF111369">
    <property type="entry name" value="HlyD-like secretion proteins"/>
    <property type="match status" value="1"/>
</dbReference>
<dbReference type="GO" id="GO:0046686">
    <property type="term" value="P:response to cadmium ion"/>
    <property type="evidence" value="ECO:0007669"/>
    <property type="project" value="UniProtKB-KW"/>
</dbReference>
<evidence type="ECO:0000313" key="11">
    <source>
        <dbReference type="Proteomes" id="UP000264002"/>
    </source>
</evidence>
<comment type="caution">
    <text evidence="10">The sequence shown here is derived from an EMBL/GenBank/DDBJ whole genome shotgun (WGS) entry which is preliminary data.</text>
</comment>
<reference evidence="11" key="1">
    <citation type="submission" date="2018-08" db="EMBL/GenBank/DDBJ databases">
        <authorList>
            <person name="Grouzdev D.S."/>
            <person name="Krutkina M.S."/>
        </authorList>
    </citation>
    <scope>NUCLEOTIDE SEQUENCE [LARGE SCALE GENOMIC DNA]</scope>
    <source>
        <strain evidence="11">4-11</strain>
    </source>
</reference>
<dbReference type="GO" id="GO:0015562">
    <property type="term" value="F:efflux transmembrane transporter activity"/>
    <property type="evidence" value="ECO:0007669"/>
    <property type="project" value="TreeGrafter"/>
</dbReference>
<organism evidence="10 11">
    <name type="scientific">Sphaerochaeta halotolerans</name>
    <dbReference type="NCBI Taxonomy" id="2293840"/>
    <lineage>
        <taxon>Bacteria</taxon>
        <taxon>Pseudomonadati</taxon>
        <taxon>Spirochaetota</taxon>
        <taxon>Spirochaetia</taxon>
        <taxon>Spirochaetales</taxon>
        <taxon>Sphaerochaetaceae</taxon>
        <taxon>Sphaerochaeta</taxon>
    </lineage>
</organism>
<dbReference type="FunFam" id="2.40.420.20:FF:000006">
    <property type="entry name" value="RND family efflux transporter MFP subunit"/>
    <property type="match status" value="1"/>
</dbReference>
<reference evidence="10 11" key="2">
    <citation type="submission" date="2018-09" db="EMBL/GenBank/DDBJ databases">
        <title>Genome of Sphaerochaeta halotolerans strain 4-11.</title>
        <authorList>
            <person name="Nazina T.N."/>
            <person name="Sokolova D.S."/>
        </authorList>
    </citation>
    <scope>NUCLEOTIDE SEQUENCE [LARGE SCALE GENOMIC DNA]</scope>
    <source>
        <strain evidence="10 11">4-11</strain>
    </source>
</reference>
<protein>
    <submittedName>
        <fullName evidence="10">Efflux RND transporter periplasmic adaptor subunit</fullName>
    </submittedName>
</protein>
<keyword evidence="3" id="KW-0862">Zinc</keyword>
<evidence type="ECO:0000256" key="3">
    <source>
        <dbReference type="ARBA" id="ARBA00022833"/>
    </source>
</evidence>
<dbReference type="GO" id="GO:1990281">
    <property type="term" value="C:efflux pump complex"/>
    <property type="evidence" value="ECO:0007669"/>
    <property type="project" value="TreeGrafter"/>
</dbReference>
<comment type="function">
    <text evidence="5">CzcA and CzcB together would act in zinc efflux nearly as effectively as the complete czc efflux system (CzcABC). The CzcB protein is thought to funnel zinc cations to the CzcA transport protein.</text>
</comment>
<dbReference type="InterPro" id="IPR058637">
    <property type="entry name" value="YknX-like_C"/>
</dbReference>
<evidence type="ECO:0000259" key="8">
    <source>
        <dbReference type="Pfam" id="PF25954"/>
    </source>
</evidence>
<evidence type="ECO:0000256" key="1">
    <source>
        <dbReference type="ARBA" id="ARBA00009477"/>
    </source>
</evidence>
<dbReference type="EMBL" id="QUWK01000005">
    <property type="protein sequence ID" value="RFU95103.1"/>
    <property type="molecule type" value="Genomic_DNA"/>
</dbReference>
<comment type="similarity">
    <text evidence="1">Belongs to the membrane fusion protein (MFP) (TC 8.A.1) family.</text>
</comment>
<feature type="domain" description="CusB-like beta-barrel" evidence="8">
    <location>
        <begin position="161"/>
        <end position="233"/>
    </location>
</feature>
<evidence type="ECO:0000259" key="9">
    <source>
        <dbReference type="Pfam" id="PF25989"/>
    </source>
</evidence>
<dbReference type="RefSeq" id="WP_117329912.1">
    <property type="nucleotide sequence ID" value="NZ_QUWK01000005.1"/>
</dbReference>
<dbReference type="Gene3D" id="2.40.30.170">
    <property type="match status" value="1"/>
</dbReference>
<evidence type="ECO:0000313" key="10">
    <source>
        <dbReference type="EMBL" id="RFU95103.1"/>
    </source>
</evidence>
<dbReference type="PANTHER" id="PTHR30469:SF38">
    <property type="entry name" value="HLYD FAMILY SECRETION PROTEIN"/>
    <property type="match status" value="1"/>
</dbReference>
<dbReference type="InterPro" id="IPR006143">
    <property type="entry name" value="RND_pump_MFP"/>
</dbReference>
<dbReference type="Proteomes" id="UP000264002">
    <property type="component" value="Unassembled WGS sequence"/>
</dbReference>
<evidence type="ECO:0000259" key="7">
    <source>
        <dbReference type="Pfam" id="PF25917"/>
    </source>
</evidence>
<keyword evidence="6" id="KW-1133">Transmembrane helix</keyword>
<dbReference type="InterPro" id="IPR058625">
    <property type="entry name" value="MdtA-like_BSH"/>
</dbReference>
<keyword evidence="6" id="KW-0472">Membrane</keyword>
<dbReference type="Gene3D" id="2.40.50.100">
    <property type="match status" value="1"/>
</dbReference>
<evidence type="ECO:0000256" key="4">
    <source>
        <dbReference type="ARBA" id="ARBA00043263"/>
    </source>
</evidence>
<dbReference type="Pfam" id="PF25917">
    <property type="entry name" value="BSH_RND"/>
    <property type="match status" value="1"/>
</dbReference>
<dbReference type="InterPro" id="IPR058792">
    <property type="entry name" value="Beta-barrel_RND_2"/>
</dbReference>
<dbReference type="PANTHER" id="PTHR30469">
    <property type="entry name" value="MULTIDRUG RESISTANCE PROTEIN MDTA"/>
    <property type="match status" value="1"/>
</dbReference>
<evidence type="ECO:0000256" key="2">
    <source>
        <dbReference type="ARBA" id="ARBA00022448"/>
    </source>
</evidence>
<proteinExistence type="inferred from homology"/>
<evidence type="ECO:0000256" key="5">
    <source>
        <dbReference type="ARBA" id="ARBA00058766"/>
    </source>
</evidence>
<keyword evidence="2" id="KW-0813">Transport</keyword>